<evidence type="ECO:0000313" key="12">
    <source>
        <dbReference type="Proteomes" id="UP000295497"/>
    </source>
</evidence>
<evidence type="ECO:0000313" key="11">
    <source>
        <dbReference type="EMBL" id="AUX31239.1"/>
    </source>
</evidence>
<dbReference type="Gene3D" id="3.40.50.2300">
    <property type="match status" value="1"/>
</dbReference>
<dbReference type="SUPFAM" id="SSF52172">
    <property type="entry name" value="CheY-like"/>
    <property type="match status" value="1"/>
</dbReference>
<dbReference type="SMART" id="SM00388">
    <property type="entry name" value="HisKA"/>
    <property type="match status" value="1"/>
</dbReference>
<dbReference type="Gene3D" id="1.10.287.130">
    <property type="match status" value="1"/>
</dbReference>
<feature type="domain" description="PAC" evidence="10">
    <location>
        <begin position="267"/>
        <end position="319"/>
    </location>
</feature>
<dbReference type="SUPFAM" id="SSF55785">
    <property type="entry name" value="PYP-like sensor domain (PAS domain)"/>
    <property type="match status" value="2"/>
</dbReference>
<evidence type="ECO:0000256" key="3">
    <source>
        <dbReference type="ARBA" id="ARBA00022553"/>
    </source>
</evidence>
<keyword evidence="4" id="KW-0808">Transferase</keyword>
<evidence type="ECO:0000259" key="8">
    <source>
        <dbReference type="PROSITE" id="PS50110"/>
    </source>
</evidence>
<dbReference type="InterPro" id="IPR036890">
    <property type="entry name" value="HATPase_C_sf"/>
</dbReference>
<evidence type="ECO:0000259" key="10">
    <source>
        <dbReference type="PROSITE" id="PS50113"/>
    </source>
</evidence>
<evidence type="ECO:0000256" key="4">
    <source>
        <dbReference type="ARBA" id="ARBA00022679"/>
    </source>
</evidence>
<dbReference type="PROSITE" id="PS50109">
    <property type="entry name" value="HIS_KIN"/>
    <property type="match status" value="1"/>
</dbReference>
<dbReference type="SMART" id="SM00448">
    <property type="entry name" value="REC"/>
    <property type="match status" value="1"/>
</dbReference>
<reference evidence="11 12" key="1">
    <citation type="submission" date="2015-09" db="EMBL/GenBank/DDBJ databases">
        <title>Sorangium comparison.</title>
        <authorList>
            <person name="Zaburannyi N."/>
            <person name="Bunk B."/>
            <person name="Overmann J."/>
            <person name="Mueller R."/>
        </authorList>
    </citation>
    <scope>NUCLEOTIDE SEQUENCE [LARGE SCALE GENOMIC DNA]</scope>
    <source>
        <strain evidence="11 12">So ce836</strain>
    </source>
</reference>
<dbReference type="InterPro" id="IPR004358">
    <property type="entry name" value="Sig_transdc_His_kin-like_C"/>
</dbReference>
<dbReference type="CDD" id="cd00082">
    <property type="entry name" value="HisKA"/>
    <property type="match status" value="1"/>
</dbReference>
<dbReference type="CDD" id="cd00130">
    <property type="entry name" value="PAS"/>
    <property type="match status" value="2"/>
</dbReference>
<dbReference type="CDD" id="cd16922">
    <property type="entry name" value="HATPase_EvgS-ArcB-TorS-like"/>
    <property type="match status" value="1"/>
</dbReference>
<dbReference type="SMART" id="SM00387">
    <property type="entry name" value="HATPase_c"/>
    <property type="match status" value="1"/>
</dbReference>
<dbReference type="InterPro" id="IPR003661">
    <property type="entry name" value="HisK_dim/P_dom"/>
</dbReference>
<gene>
    <name evidence="11" type="ORF">SOCE836_033680</name>
</gene>
<dbReference type="Gene3D" id="3.30.565.10">
    <property type="entry name" value="Histidine kinase-like ATPase, C-terminal domain"/>
    <property type="match status" value="1"/>
</dbReference>
<feature type="modified residue" description="4-aspartylphosphate" evidence="6">
    <location>
        <position position="631"/>
    </location>
</feature>
<feature type="domain" description="PAC" evidence="10">
    <location>
        <begin position="139"/>
        <end position="191"/>
    </location>
</feature>
<dbReference type="Pfam" id="PF00072">
    <property type="entry name" value="Response_reg"/>
    <property type="match status" value="1"/>
</dbReference>
<dbReference type="PRINTS" id="PR00344">
    <property type="entry name" value="BCTRLSENSOR"/>
</dbReference>
<dbReference type="SUPFAM" id="SSF47384">
    <property type="entry name" value="Homodimeric domain of signal transducing histidine kinase"/>
    <property type="match status" value="1"/>
</dbReference>
<evidence type="ECO:0000256" key="2">
    <source>
        <dbReference type="ARBA" id="ARBA00012438"/>
    </source>
</evidence>
<evidence type="ECO:0000256" key="6">
    <source>
        <dbReference type="PROSITE-ProRule" id="PRU00169"/>
    </source>
</evidence>
<dbReference type="AlphaFoldDB" id="A0A4P2QME1"/>
<dbReference type="NCBIfam" id="TIGR00229">
    <property type="entry name" value="sensory_box"/>
    <property type="match status" value="2"/>
</dbReference>
<dbReference type="InterPro" id="IPR005467">
    <property type="entry name" value="His_kinase_dom"/>
</dbReference>
<dbReference type="InterPro" id="IPR000700">
    <property type="entry name" value="PAS-assoc_C"/>
</dbReference>
<evidence type="ECO:0000259" key="7">
    <source>
        <dbReference type="PROSITE" id="PS50109"/>
    </source>
</evidence>
<feature type="domain" description="PAS" evidence="9">
    <location>
        <begin position="192"/>
        <end position="248"/>
    </location>
</feature>
<dbReference type="Pfam" id="PF00512">
    <property type="entry name" value="HisKA"/>
    <property type="match status" value="1"/>
</dbReference>
<dbReference type="InterPro" id="IPR011006">
    <property type="entry name" value="CheY-like_superfamily"/>
</dbReference>
<feature type="domain" description="Response regulatory" evidence="8">
    <location>
        <begin position="582"/>
        <end position="700"/>
    </location>
</feature>
<protein>
    <recommendedName>
        <fullName evidence="2">histidine kinase</fullName>
        <ecNumber evidence="2">2.7.13.3</ecNumber>
    </recommendedName>
</protein>
<proteinExistence type="predicted"/>
<dbReference type="InterPro" id="IPR036097">
    <property type="entry name" value="HisK_dim/P_sf"/>
</dbReference>
<dbReference type="SMART" id="SM00091">
    <property type="entry name" value="PAS"/>
    <property type="match status" value="2"/>
</dbReference>
<comment type="catalytic activity">
    <reaction evidence="1">
        <text>ATP + protein L-histidine = ADP + protein N-phospho-L-histidine.</text>
        <dbReference type="EC" id="2.7.13.3"/>
    </reaction>
</comment>
<dbReference type="InterPro" id="IPR003594">
    <property type="entry name" value="HATPase_dom"/>
</dbReference>
<keyword evidence="5" id="KW-0418">Kinase</keyword>
<dbReference type="EC" id="2.7.13.3" evidence="2"/>
<dbReference type="FunFam" id="3.30.565.10:FF:000010">
    <property type="entry name" value="Sensor histidine kinase RcsC"/>
    <property type="match status" value="1"/>
</dbReference>
<feature type="domain" description="PAS" evidence="9">
    <location>
        <begin position="64"/>
        <end position="120"/>
    </location>
</feature>
<dbReference type="PANTHER" id="PTHR43047">
    <property type="entry name" value="TWO-COMPONENT HISTIDINE PROTEIN KINASE"/>
    <property type="match status" value="1"/>
</dbReference>
<keyword evidence="3 6" id="KW-0597">Phosphoprotein</keyword>
<organism evidence="11 12">
    <name type="scientific">Sorangium cellulosum</name>
    <name type="common">Polyangium cellulosum</name>
    <dbReference type="NCBI Taxonomy" id="56"/>
    <lineage>
        <taxon>Bacteria</taxon>
        <taxon>Pseudomonadati</taxon>
        <taxon>Myxococcota</taxon>
        <taxon>Polyangia</taxon>
        <taxon>Polyangiales</taxon>
        <taxon>Polyangiaceae</taxon>
        <taxon>Sorangium</taxon>
    </lineage>
</organism>
<evidence type="ECO:0000256" key="1">
    <source>
        <dbReference type="ARBA" id="ARBA00000085"/>
    </source>
</evidence>
<evidence type="ECO:0000259" key="9">
    <source>
        <dbReference type="PROSITE" id="PS50112"/>
    </source>
</evidence>
<dbReference type="Gene3D" id="3.30.450.20">
    <property type="entry name" value="PAS domain"/>
    <property type="match status" value="2"/>
</dbReference>
<dbReference type="InterPro" id="IPR035965">
    <property type="entry name" value="PAS-like_dom_sf"/>
</dbReference>
<dbReference type="Proteomes" id="UP000295497">
    <property type="component" value="Chromosome"/>
</dbReference>
<feature type="domain" description="Histidine kinase" evidence="7">
    <location>
        <begin position="336"/>
        <end position="553"/>
    </location>
</feature>
<dbReference type="EMBL" id="CP012672">
    <property type="protein sequence ID" value="AUX31239.1"/>
    <property type="molecule type" value="Genomic_DNA"/>
</dbReference>
<name>A0A4P2QME1_SORCE</name>
<dbReference type="PROSITE" id="PS50110">
    <property type="entry name" value="RESPONSE_REGULATORY"/>
    <property type="match status" value="1"/>
</dbReference>
<dbReference type="SMART" id="SM00086">
    <property type="entry name" value="PAC"/>
    <property type="match status" value="2"/>
</dbReference>
<evidence type="ECO:0000256" key="5">
    <source>
        <dbReference type="ARBA" id="ARBA00022777"/>
    </source>
</evidence>
<dbReference type="InterPro" id="IPR000014">
    <property type="entry name" value="PAS"/>
</dbReference>
<dbReference type="Pfam" id="PF02518">
    <property type="entry name" value="HATPase_c"/>
    <property type="match status" value="1"/>
</dbReference>
<dbReference type="SUPFAM" id="SSF55874">
    <property type="entry name" value="ATPase domain of HSP90 chaperone/DNA topoisomerase II/histidine kinase"/>
    <property type="match status" value="1"/>
</dbReference>
<accession>A0A4P2QME1</accession>
<sequence length="704" mass="77371">MPFRGVTCAGASLPEEEALPFGSLTLVAEVVSRAWIEHPLCIMSVLLQPSGLAEPGAKESLHASEERFRLLVETIQDYAIFILDDRGHVATWNPGAERINGYEATEIIGRHFSTFYPPEDVAAGKCDREIEQATALGRVEDEGWRVRKDGTLFWASVVITALRDRDGTLIGFAKITRDLTERRHAEEALRRSEERFRLIVESVKDYAIFMLDPQGVVTTWNRGAQELKGYTAEEILGKHFSRFYQEEDVRAGKCAWVLAIAAREGRVEDEGWRVRKDGTLFWASVVVTALRGTHGELVGFAKVTRDLTERRRAEEERIRLVQAQEANRMKDEFLATISHELRTPLNAILGWSSLLCDSVSDPEIAKAFDTIRRNAQAQARIVEDVLDVSRIITGKMRIETRPLSFAAIVDQAIEVVRPAADAKGIELVVQGGGRPLMLLGDPARLQQVVWNLLSNAVKFTENGGHVRVELEQAGASIHLAVHDDGRGIDPAMLSHVFERFWQADSSITRRFGGLGLGLSIVRHIVELHGGTVSARSVGLGRGSSFFVTLPMRAVAPAPEQDADRPPEPAAPVPTQTRLDGLRVLVVDDEPDARELVSAVLRPRGAEVHLTSSASEALSALAAVRPDVIVSDLGMADQDGYAFLRSVRAMARDDGGATPAIALTAHTSGANQRLAFEAGYDEHLGKPVHPEDLVRLVRKLGRGQV</sequence>
<dbReference type="PROSITE" id="PS50112">
    <property type="entry name" value="PAS"/>
    <property type="match status" value="2"/>
</dbReference>
<dbReference type="PROSITE" id="PS50113">
    <property type="entry name" value="PAC"/>
    <property type="match status" value="2"/>
</dbReference>
<dbReference type="Pfam" id="PF13426">
    <property type="entry name" value="PAS_9"/>
    <property type="match status" value="2"/>
</dbReference>
<dbReference type="InterPro" id="IPR001610">
    <property type="entry name" value="PAC"/>
</dbReference>
<dbReference type="InterPro" id="IPR001789">
    <property type="entry name" value="Sig_transdc_resp-reg_receiver"/>
</dbReference>
<dbReference type="GO" id="GO:0000155">
    <property type="term" value="F:phosphorelay sensor kinase activity"/>
    <property type="evidence" value="ECO:0007669"/>
    <property type="project" value="InterPro"/>
</dbReference>